<dbReference type="EMBL" id="AFVW02000002">
    <property type="protein sequence ID" value="EJO89396.1"/>
    <property type="molecule type" value="Genomic_DNA"/>
</dbReference>
<organism evidence="1 2">
    <name type="scientific">Mycobacterium colombiense CECT 3035</name>
    <dbReference type="NCBI Taxonomy" id="1041522"/>
    <lineage>
        <taxon>Bacteria</taxon>
        <taxon>Bacillati</taxon>
        <taxon>Actinomycetota</taxon>
        <taxon>Actinomycetes</taxon>
        <taxon>Mycobacteriales</taxon>
        <taxon>Mycobacteriaceae</taxon>
        <taxon>Mycobacterium</taxon>
        <taxon>Mycobacterium avium complex (MAC)</taxon>
    </lineage>
</organism>
<evidence type="ECO:0000313" key="1">
    <source>
        <dbReference type="EMBL" id="EJO89396.1"/>
    </source>
</evidence>
<gene>
    <name evidence="1" type="ORF">MCOL_V204385</name>
</gene>
<dbReference type="STRING" id="1041522.GCA_002105755_02203"/>
<dbReference type="eggNOG" id="ENOG5030UMZ">
    <property type="taxonomic scope" value="Bacteria"/>
</dbReference>
<reference evidence="1 2" key="1">
    <citation type="journal article" date="2011" name="J. Bacteriol.">
        <title>Genome sequence of the Mycobacterium colombiense type strain, CECT 3035.</title>
        <authorList>
            <person name="Gonzalez-Perez M."/>
            <person name="Murcia M.I."/>
            <person name="Landsman D."/>
            <person name="Jordan I.K."/>
            <person name="Marino-Ramirez L."/>
        </authorList>
    </citation>
    <scope>NUCLEOTIDE SEQUENCE [LARGE SCALE GENOMIC DNA]</scope>
    <source>
        <strain evidence="1 2">CECT 3035</strain>
    </source>
</reference>
<name>J5EC42_9MYCO</name>
<protein>
    <recommendedName>
        <fullName evidence="3">AttH domain-containing protein</fullName>
    </recommendedName>
</protein>
<proteinExistence type="predicted"/>
<evidence type="ECO:0008006" key="3">
    <source>
        <dbReference type="Google" id="ProtNLM"/>
    </source>
</evidence>
<dbReference type="Proteomes" id="UP000006455">
    <property type="component" value="Unassembled WGS sequence"/>
</dbReference>
<comment type="caution">
    <text evidence="1">The sequence shown here is derived from an EMBL/GenBank/DDBJ whole genome shotgun (WGS) entry which is preliminary data.</text>
</comment>
<dbReference type="AlphaFoldDB" id="J5EC42"/>
<evidence type="ECO:0000313" key="2">
    <source>
        <dbReference type="Proteomes" id="UP000006455"/>
    </source>
</evidence>
<accession>J5EC42</accession>
<sequence>MLLGEHSSDPAQFALDRSWFGLPWSALYLYGTLRDDDGELYTVLRAPEHSGGGRKRFYLQTSVDATDLRMHGASRRSARNTGFARTHSDGATILSSPPEAEGEPFRFEVDATRSAWTESGVIELQGKLVEPGLHWHLPHGEEGYYYVSQLYEAEGEILGRRVRGFYGADDMYTRGLVYENDLLIGKKLHVTWYTWATRYTDGTLDAGHFMLGHDGMGMLLLCDENARVRRTTEVDGRVHLDESSTWPTRIEVHAPGEDWEFLPDPKGRMVDFMPMPNPQIEGRWRRVGDTREPAHWFAYGEIAPSHGLAPRREVQIG</sequence>